<keyword evidence="3" id="KW-1185">Reference proteome</keyword>
<dbReference type="EMBL" id="KB527690">
    <property type="protein sequence ID" value="EMP35710.1"/>
    <property type="molecule type" value="Genomic_DNA"/>
</dbReference>
<accession>M7BJ49</accession>
<proteinExistence type="predicted"/>
<reference evidence="3" key="1">
    <citation type="journal article" date="2013" name="Nat. Genet.">
        <title>The draft genomes of soft-shell turtle and green sea turtle yield insights into the development and evolution of the turtle-specific body plan.</title>
        <authorList>
            <person name="Wang Z."/>
            <person name="Pascual-Anaya J."/>
            <person name="Zadissa A."/>
            <person name="Li W."/>
            <person name="Niimura Y."/>
            <person name="Huang Z."/>
            <person name="Li C."/>
            <person name="White S."/>
            <person name="Xiong Z."/>
            <person name="Fang D."/>
            <person name="Wang B."/>
            <person name="Ming Y."/>
            <person name="Chen Y."/>
            <person name="Zheng Y."/>
            <person name="Kuraku S."/>
            <person name="Pignatelli M."/>
            <person name="Herrero J."/>
            <person name="Beal K."/>
            <person name="Nozawa M."/>
            <person name="Li Q."/>
            <person name="Wang J."/>
            <person name="Zhang H."/>
            <person name="Yu L."/>
            <person name="Shigenobu S."/>
            <person name="Wang J."/>
            <person name="Liu J."/>
            <person name="Flicek P."/>
            <person name="Searle S."/>
            <person name="Wang J."/>
            <person name="Kuratani S."/>
            <person name="Yin Y."/>
            <person name="Aken B."/>
            <person name="Zhang G."/>
            <person name="Irie N."/>
        </authorList>
    </citation>
    <scope>NUCLEOTIDE SEQUENCE [LARGE SCALE GENOMIC DNA]</scope>
</reference>
<evidence type="ECO:0000313" key="2">
    <source>
        <dbReference type="EMBL" id="EMP35710.1"/>
    </source>
</evidence>
<sequence length="154" mass="16523">MMPASGKPFETRSGAHLPTVYRVSRKFHWSLLNLRGSSSTPSQHIGKVDSEMVENAAKHTPLPKVFTYRISAAMKATESKACEGTGYSSGSQSRSAACSGKAPGGPDRFVYLLRPQVRLIAAPTDRGSPLQANVGHGKGSGRDTAWESPEVEHQ</sequence>
<protein>
    <submittedName>
        <fullName evidence="2">Uncharacterized protein</fullName>
    </submittedName>
</protein>
<organism evidence="2 3">
    <name type="scientific">Chelonia mydas</name>
    <name type="common">Green sea-turtle</name>
    <name type="synonym">Chelonia agassizi</name>
    <dbReference type="NCBI Taxonomy" id="8469"/>
    <lineage>
        <taxon>Eukaryota</taxon>
        <taxon>Metazoa</taxon>
        <taxon>Chordata</taxon>
        <taxon>Craniata</taxon>
        <taxon>Vertebrata</taxon>
        <taxon>Euteleostomi</taxon>
        <taxon>Archelosauria</taxon>
        <taxon>Testudinata</taxon>
        <taxon>Testudines</taxon>
        <taxon>Cryptodira</taxon>
        <taxon>Durocryptodira</taxon>
        <taxon>Americhelydia</taxon>
        <taxon>Chelonioidea</taxon>
        <taxon>Cheloniidae</taxon>
        <taxon>Chelonia</taxon>
    </lineage>
</organism>
<evidence type="ECO:0000313" key="3">
    <source>
        <dbReference type="Proteomes" id="UP000031443"/>
    </source>
</evidence>
<feature type="compositionally biased region" description="Basic and acidic residues" evidence="1">
    <location>
        <begin position="140"/>
        <end position="154"/>
    </location>
</feature>
<feature type="compositionally biased region" description="Low complexity" evidence="1">
    <location>
        <begin position="84"/>
        <end position="100"/>
    </location>
</feature>
<dbReference type="Proteomes" id="UP000031443">
    <property type="component" value="Unassembled WGS sequence"/>
</dbReference>
<feature type="region of interest" description="Disordered" evidence="1">
    <location>
        <begin position="82"/>
        <end position="102"/>
    </location>
</feature>
<name>M7BJ49_CHEMY</name>
<gene>
    <name evidence="2" type="ORF">UY3_07117</name>
</gene>
<dbReference type="AlphaFoldDB" id="M7BJ49"/>
<evidence type="ECO:0000256" key="1">
    <source>
        <dbReference type="SAM" id="MobiDB-lite"/>
    </source>
</evidence>
<feature type="region of interest" description="Disordered" evidence="1">
    <location>
        <begin position="122"/>
        <end position="154"/>
    </location>
</feature>